<sequence>MHCGCGLLSSKQSNNTLRKNAFNIAGRPAGVWGRFDDMTMTIVPLGEPVPATFDRRVSPLNVCLCTLVMHYAEVAGSSLARALLDLTQRSAGPYEMSLGELRQCLVRRGLSDAEEYLSDIVGGVQYPDDIVDLFADFDRTINISTSENEYSSPIHRASPFGVFLREIVLAFNLLPFSGVARLFDEFVAFCAQDSGKPKPATRLLSQYVHEQIAAIQASIGHASYGDTEDMIGNLLAAGCADAIPQIHYLRFLNCMYHKEFAGAVASLHRFFDRSGLLGGSSPQNQYALLSLSVLHYTFNNTLLAKQALNECTRIALQYNDSNCLLRALSMASAIEMDSCQSEKATRLLLRSVYQVIVDGVHNPNRAAIASLDAENFLNVASHLLQGGDACNVDFKVVWDRLHSSLLCLDNLSHADPEHYLVQTKQDGVRSAIWRAISNRALESIYQDRQRNRVPTDTQVHSLNATCSKSAPFETDFCRVRRRVEDLLDARSFSNALAVADSLREQCNRRRELSLQAGASLMCIHIHHRARAALQYVHFLLQCGCIATHMQSLTLNLLGAINTAMVHLSMDAPELALRLLKGAMPDILEQLPPDDKARAFILVAKCYIRLSLQASSASAFDRAVQVLAAARQWSDAPRQMEIAYYLALVWHHLGRRDKRDRYAAEFNQLRALSCR</sequence>
<dbReference type="PANTHER" id="PTHR12830">
    <property type="entry name" value="ANAPHASE-PROMOTING COMPLEX SUBUNIT 5"/>
    <property type="match status" value="1"/>
</dbReference>
<evidence type="ECO:0000313" key="9">
    <source>
        <dbReference type="Proteomes" id="UP000290189"/>
    </source>
</evidence>
<geneLocation type="mitochondrion" evidence="8"/>
<evidence type="ECO:0000256" key="6">
    <source>
        <dbReference type="ARBA" id="ARBA00023306"/>
    </source>
</evidence>
<dbReference type="PANTHER" id="PTHR12830:SF9">
    <property type="entry name" value="ANAPHASE-PROMOTING COMPLEX SUBUNIT 5"/>
    <property type="match status" value="1"/>
</dbReference>
<dbReference type="CDD" id="cd16270">
    <property type="entry name" value="Apc5_N"/>
    <property type="match status" value="1"/>
</dbReference>
<organism evidence="8 9">
    <name type="scientific">Plasmodiophora brassicae</name>
    <name type="common">Clubroot disease agent</name>
    <dbReference type="NCBI Taxonomy" id="37360"/>
    <lineage>
        <taxon>Eukaryota</taxon>
        <taxon>Sar</taxon>
        <taxon>Rhizaria</taxon>
        <taxon>Endomyxa</taxon>
        <taxon>Phytomyxea</taxon>
        <taxon>Plasmodiophorida</taxon>
        <taxon>Plasmodiophoridae</taxon>
        <taxon>Plasmodiophora</taxon>
    </lineage>
</organism>
<comment type="similarity">
    <text evidence="1">Belongs to the APC5 family.</text>
</comment>
<dbReference type="GO" id="GO:0031145">
    <property type="term" value="P:anaphase-promoting complex-dependent catabolic process"/>
    <property type="evidence" value="ECO:0007669"/>
    <property type="project" value="TreeGrafter"/>
</dbReference>
<dbReference type="GO" id="GO:0045842">
    <property type="term" value="P:positive regulation of mitotic metaphase/anaphase transition"/>
    <property type="evidence" value="ECO:0007669"/>
    <property type="project" value="TreeGrafter"/>
</dbReference>
<dbReference type="AlphaFoldDB" id="A0A3P3YHF0"/>
<evidence type="ECO:0000313" key="8">
    <source>
        <dbReference type="EMBL" id="SPQ99544.1"/>
    </source>
</evidence>
<keyword evidence="8" id="KW-0496">Mitochondrion</keyword>
<gene>
    <name evidence="8" type="ORF">PLBR_LOCUS6759</name>
</gene>
<keyword evidence="5" id="KW-0833">Ubl conjugation pathway</keyword>
<dbReference type="Proteomes" id="UP000290189">
    <property type="component" value="Unassembled WGS sequence"/>
</dbReference>
<reference evidence="8 9" key="1">
    <citation type="submission" date="2018-03" db="EMBL/GenBank/DDBJ databases">
        <authorList>
            <person name="Fogelqvist J."/>
        </authorList>
    </citation>
    <scope>NUCLEOTIDE SEQUENCE [LARGE SCALE GENOMIC DNA]</scope>
</reference>
<evidence type="ECO:0000256" key="5">
    <source>
        <dbReference type="ARBA" id="ARBA00022786"/>
    </source>
</evidence>
<dbReference type="GO" id="GO:0070979">
    <property type="term" value="P:protein K11-linked ubiquitination"/>
    <property type="evidence" value="ECO:0007669"/>
    <property type="project" value="TreeGrafter"/>
</dbReference>
<evidence type="ECO:0000256" key="4">
    <source>
        <dbReference type="ARBA" id="ARBA00022776"/>
    </source>
</evidence>
<evidence type="ECO:0000256" key="3">
    <source>
        <dbReference type="ARBA" id="ARBA00022618"/>
    </source>
</evidence>
<dbReference type="GO" id="GO:0005680">
    <property type="term" value="C:anaphase-promoting complex"/>
    <property type="evidence" value="ECO:0007669"/>
    <property type="project" value="InterPro"/>
</dbReference>
<keyword evidence="3" id="KW-0132">Cell division</keyword>
<accession>A0A3P3YHF0</accession>
<dbReference type="EMBL" id="OVEO01000012">
    <property type="protein sequence ID" value="SPQ99544.1"/>
    <property type="molecule type" value="Genomic_DNA"/>
</dbReference>
<evidence type="ECO:0000256" key="2">
    <source>
        <dbReference type="ARBA" id="ARBA00016066"/>
    </source>
</evidence>
<proteinExistence type="inferred from homology"/>
<dbReference type="GO" id="GO:0051301">
    <property type="term" value="P:cell division"/>
    <property type="evidence" value="ECO:0007669"/>
    <property type="project" value="UniProtKB-KW"/>
</dbReference>
<keyword evidence="6" id="KW-0131">Cell cycle</keyword>
<dbReference type="Pfam" id="PF12862">
    <property type="entry name" value="ANAPC5"/>
    <property type="match status" value="1"/>
</dbReference>
<evidence type="ECO:0000256" key="1">
    <source>
        <dbReference type="ARBA" id="ARBA00007450"/>
    </source>
</evidence>
<name>A0A3P3YHF0_PLABS</name>
<dbReference type="InterPro" id="IPR026000">
    <property type="entry name" value="Apc5_dom"/>
</dbReference>
<feature type="domain" description="Anaphase-promoting complex subunit 5" evidence="7">
    <location>
        <begin position="247"/>
        <end position="331"/>
    </location>
</feature>
<keyword evidence="4" id="KW-0498">Mitosis</keyword>
<evidence type="ECO:0000259" key="7">
    <source>
        <dbReference type="Pfam" id="PF12862"/>
    </source>
</evidence>
<dbReference type="InterPro" id="IPR037679">
    <property type="entry name" value="Apc5"/>
</dbReference>
<protein>
    <recommendedName>
        <fullName evidence="2">Anaphase-promoting complex subunit 5</fullName>
    </recommendedName>
</protein>